<proteinExistence type="predicted"/>
<evidence type="ECO:0000256" key="1">
    <source>
        <dbReference type="SAM" id="MobiDB-lite"/>
    </source>
</evidence>
<feature type="compositionally biased region" description="Polar residues" evidence="1">
    <location>
        <begin position="224"/>
        <end position="235"/>
    </location>
</feature>
<feature type="compositionally biased region" description="Low complexity" evidence="1">
    <location>
        <begin position="189"/>
        <end position="204"/>
    </location>
</feature>
<name>A0A8H3HKA0_9AGAM</name>
<evidence type="ECO:0000313" key="2">
    <source>
        <dbReference type="EMBL" id="CAE6541861.1"/>
    </source>
</evidence>
<dbReference type="AlphaFoldDB" id="A0A8H3HKA0"/>
<feature type="region of interest" description="Disordered" evidence="1">
    <location>
        <begin position="168"/>
        <end position="241"/>
    </location>
</feature>
<dbReference type="Proteomes" id="UP000663843">
    <property type="component" value="Unassembled WGS sequence"/>
</dbReference>
<accession>A0A8H3HKA0</accession>
<evidence type="ECO:0000313" key="3">
    <source>
        <dbReference type="Proteomes" id="UP000663843"/>
    </source>
</evidence>
<gene>
    <name evidence="2" type="ORF">RDB_LOCUS199206</name>
</gene>
<protein>
    <submittedName>
        <fullName evidence="2">Uncharacterized protein</fullName>
    </submittedName>
</protein>
<sequence>MSAANESHEAISLVPPQLPSFLANVFQLKPIVGNPSRGEVKLVHETVRALNNFLHTPELRDTDLSIELSQHLFDIQMVCHRHKYPTKVLPNDVVYDPPSLPAHIPIELKPVTGPPSNQEFASVHAALRISESFVNVPAIFDPDLHIQLSQHLFDIQLGKHVQRSITRRTAPALSVHNNQTIPHGGLTETSSNPPVTHTSPSTTPGQVVESTETRYPPPERPNPSHETTGHPNPSETNERHRTTDLMVEIRDALKNVSRLLVGTQNSLARGFNSSTISYSSGNISHNLGAHSLMNDHGEVPESYNLPTFTLTYNGGYYYAKFSVDNLTENILARYLQFYGIGEEMIEEGEELKIKSGMLNDAKRLLSGRLFLRR</sequence>
<reference evidence="2" key="1">
    <citation type="submission" date="2021-01" db="EMBL/GenBank/DDBJ databases">
        <authorList>
            <person name="Kaushik A."/>
        </authorList>
    </citation>
    <scope>NUCLEOTIDE SEQUENCE</scope>
    <source>
        <strain evidence="2">AG2-2IIIB</strain>
    </source>
</reference>
<organism evidence="2 3">
    <name type="scientific">Rhizoctonia solani</name>
    <dbReference type="NCBI Taxonomy" id="456999"/>
    <lineage>
        <taxon>Eukaryota</taxon>
        <taxon>Fungi</taxon>
        <taxon>Dikarya</taxon>
        <taxon>Basidiomycota</taxon>
        <taxon>Agaricomycotina</taxon>
        <taxon>Agaricomycetes</taxon>
        <taxon>Cantharellales</taxon>
        <taxon>Ceratobasidiaceae</taxon>
        <taxon>Rhizoctonia</taxon>
    </lineage>
</organism>
<comment type="caution">
    <text evidence="2">The sequence shown here is derived from an EMBL/GenBank/DDBJ whole genome shotgun (WGS) entry which is preliminary data.</text>
</comment>
<dbReference type="EMBL" id="CAJMWT010010363">
    <property type="protein sequence ID" value="CAE6541861.1"/>
    <property type="molecule type" value="Genomic_DNA"/>
</dbReference>